<evidence type="ECO:0000313" key="5">
    <source>
        <dbReference type="EMBL" id="KAJ8312731.1"/>
    </source>
</evidence>
<feature type="disulfide bond" evidence="3">
    <location>
        <begin position="96"/>
        <end position="120"/>
    </location>
</feature>
<evidence type="ECO:0000313" key="6">
    <source>
        <dbReference type="Proteomes" id="UP001217089"/>
    </source>
</evidence>
<keyword evidence="6" id="KW-1185">Reference proteome</keyword>
<dbReference type="Gene3D" id="1.10.2000.10">
    <property type="entry name" value="Frizzled cysteine-rich domain"/>
    <property type="match status" value="2"/>
</dbReference>
<dbReference type="Proteomes" id="UP001217089">
    <property type="component" value="Unassembled WGS sequence"/>
</dbReference>
<dbReference type="SMART" id="SM00063">
    <property type="entry name" value="FRI"/>
    <property type="match status" value="2"/>
</dbReference>
<keyword evidence="2 3" id="KW-1015">Disulfide bond</keyword>
<dbReference type="PANTHER" id="PTHR11309">
    <property type="entry name" value="FRIZZLED"/>
    <property type="match status" value="1"/>
</dbReference>
<feature type="domain" description="FZ" evidence="4">
    <location>
        <begin position="14"/>
        <end position="146"/>
    </location>
</feature>
<evidence type="ECO:0000256" key="2">
    <source>
        <dbReference type="ARBA" id="ARBA00023157"/>
    </source>
</evidence>
<reference evidence="5 6" key="1">
    <citation type="submission" date="2022-12" db="EMBL/GenBank/DDBJ databases">
        <title>Chromosome-level genome of Tegillarca granosa.</title>
        <authorList>
            <person name="Kim J."/>
        </authorList>
    </citation>
    <scope>NUCLEOTIDE SEQUENCE [LARGE SCALE GENOMIC DNA]</scope>
    <source>
        <strain evidence="5">Teg-2019</strain>
        <tissue evidence="5">Adductor muscle</tissue>
    </source>
</reference>
<name>A0ABQ9F940_TEGGR</name>
<comment type="caution">
    <text evidence="5">The sequence shown here is derived from an EMBL/GenBank/DDBJ whole genome shotgun (WGS) entry which is preliminary data.</text>
</comment>
<keyword evidence="1" id="KW-0217">Developmental protein</keyword>
<sequence>MILHYSCADLFSWRNSGSCEVIQHDSLCYHLFRYNRTSFPNYLDQKTQNEAIHGLDKFEPLIKTGCSVELVQFLCSTYFPECLSGGNIVRPCRSMCIRVKDRCNSDMSKFGLVWPLALDCGTLTFVEYRPTLGYFTNRASSKCENLQTGSLCNGLNNLTSFPNYMYLNQTTQTSEILEIHQFYPLIKIGCSDQILRLLCSVYFPECRLLDNKLTFIPPCKSAKTGCASILEKFGFGWPQTLDCDYFENGSHCP</sequence>
<gene>
    <name evidence="5" type="ORF">KUTeg_010104</name>
</gene>
<dbReference type="InterPro" id="IPR020067">
    <property type="entry name" value="Frizzled_dom"/>
</dbReference>
<organism evidence="5 6">
    <name type="scientific">Tegillarca granosa</name>
    <name type="common">Malaysian cockle</name>
    <name type="synonym">Anadara granosa</name>
    <dbReference type="NCBI Taxonomy" id="220873"/>
    <lineage>
        <taxon>Eukaryota</taxon>
        <taxon>Metazoa</taxon>
        <taxon>Spiralia</taxon>
        <taxon>Lophotrochozoa</taxon>
        <taxon>Mollusca</taxon>
        <taxon>Bivalvia</taxon>
        <taxon>Autobranchia</taxon>
        <taxon>Pteriomorphia</taxon>
        <taxon>Arcoida</taxon>
        <taxon>Arcoidea</taxon>
        <taxon>Arcidae</taxon>
        <taxon>Tegillarca</taxon>
    </lineage>
</organism>
<accession>A0ABQ9F940</accession>
<dbReference type="CDD" id="cd07066">
    <property type="entry name" value="CRD_FZ"/>
    <property type="match status" value="1"/>
</dbReference>
<proteinExistence type="predicted"/>
<feature type="domain" description="FZ" evidence="4">
    <location>
        <begin position="138"/>
        <end position="253"/>
    </location>
</feature>
<protein>
    <recommendedName>
        <fullName evidence="4">FZ domain-containing protein</fullName>
    </recommendedName>
</protein>
<evidence type="ECO:0000256" key="3">
    <source>
        <dbReference type="PROSITE-ProRule" id="PRU00090"/>
    </source>
</evidence>
<dbReference type="Pfam" id="PF01392">
    <property type="entry name" value="Fz"/>
    <property type="match status" value="2"/>
</dbReference>
<feature type="non-terminal residue" evidence="5">
    <location>
        <position position="253"/>
    </location>
</feature>
<dbReference type="InterPro" id="IPR015526">
    <property type="entry name" value="Frizzled/SFRP"/>
</dbReference>
<evidence type="ECO:0000256" key="1">
    <source>
        <dbReference type="ARBA" id="ARBA00022473"/>
    </source>
</evidence>
<evidence type="ECO:0000259" key="4">
    <source>
        <dbReference type="PROSITE" id="PS50038"/>
    </source>
</evidence>
<dbReference type="EMBL" id="JARBDR010000440">
    <property type="protein sequence ID" value="KAJ8312731.1"/>
    <property type="molecule type" value="Genomic_DNA"/>
</dbReference>
<comment type="caution">
    <text evidence="3">Lacks conserved residue(s) required for the propagation of feature annotation.</text>
</comment>
<dbReference type="SUPFAM" id="SSF63501">
    <property type="entry name" value="Frizzled cysteine-rich domain"/>
    <property type="match status" value="2"/>
</dbReference>
<dbReference type="InterPro" id="IPR036790">
    <property type="entry name" value="Frizzled_dom_sf"/>
</dbReference>
<feature type="disulfide bond" evidence="3">
    <location>
        <begin position="219"/>
        <end position="243"/>
    </location>
</feature>
<dbReference type="PROSITE" id="PS50038">
    <property type="entry name" value="FZ"/>
    <property type="match status" value="2"/>
</dbReference>